<proteinExistence type="inferred from homology"/>
<gene>
    <name evidence="8" type="ORF">GGD89_001570</name>
</gene>
<dbReference type="SMART" id="SM00893">
    <property type="entry name" value="ETF"/>
    <property type="match status" value="1"/>
</dbReference>
<dbReference type="PROSITE" id="PS00696">
    <property type="entry name" value="ETF_ALPHA"/>
    <property type="match status" value="1"/>
</dbReference>
<dbReference type="PIRSF" id="PIRSF000089">
    <property type="entry name" value="Electra_flavoP_a"/>
    <property type="match status" value="1"/>
</dbReference>
<dbReference type="CDD" id="cd01715">
    <property type="entry name" value="ETF_alpha"/>
    <property type="match status" value="1"/>
</dbReference>
<evidence type="ECO:0000313" key="9">
    <source>
        <dbReference type="Proteomes" id="UP000554286"/>
    </source>
</evidence>
<dbReference type="SUPFAM" id="SSF52402">
    <property type="entry name" value="Adenine nucleotide alpha hydrolases-like"/>
    <property type="match status" value="1"/>
</dbReference>
<feature type="binding site" evidence="6">
    <location>
        <begin position="270"/>
        <end position="271"/>
    </location>
    <ligand>
        <name>FAD</name>
        <dbReference type="ChEBI" id="CHEBI:57692"/>
    </ligand>
</feature>
<evidence type="ECO:0000256" key="5">
    <source>
        <dbReference type="ARBA" id="ARBA00022982"/>
    </source>
</evidence>
<feature type="domain" description="Electron transfer flavoprotein alpha/beta-subunit N-terminal" evidence="7">
    <location>
        <begin position="28"/>
        <end position="220"/>
    </location>
</feature>
<dbReference type="Pfam" id="PF00766">
    <property type="entry name" value="ETF_alpha"/>
    <property type="match status" value="1"/>
</dbReference>
<dbReference type="InterPro" id="IPR029035">
    <property type="entry name" value="DHS-like_NAD/FAD-binding_dom"/>
</dbReference>
<evidence type="ECO:0000256" key="1">
    <source>
        <dbReference type="ARBA" id="ARBA00005817"/>
    </source>
</evidence>
<dbReference type="PANTHER" id="PTHR43153">
    <property type="entry name" value="ELECTRON TRANSFER FLAVOPROTEIN ALPHA"/>
    <property type="match status" value="1"/>
</dbReference>
<sequence length="363" mass="38989">MSETPAKPPARAAKSKELPEHLKAYRHVWVFIELEHGRVHSVSWELLGEARKLADTLKVDVAGVVLGPAGEGTDQAVAEAFHYGADQVYLVEDPLLTNYRTDPFTKALTDLVNTHKPEILMLGASTLGRDLAGALATTLATGLTADCTELAIDGTSRALAATRPTFGGSLLCTIMTLAARPQMATVRPRVMSMPEPDRSRAGPVIRERLDMVEEDIVTKVLDFIPDADTNQAQLAFADIVVAGGLGLQRPENVQLVKDLAEVLGAEYGCSRPLIQKGWMTADRQIGQTGKTIRPRLYIAAGISGAIQHRVGSEGADRILAINTDPNAPIFDFAHHGIVGDALEILPALTEAFRARLAVDRLAG</sequence>
<evidence type="ECO:0000256" key="6">
    <source>
        <dbReference type="PIRSR" id="PIRSR000089-1"/>
    </source>
</evidence>
<dbReference type="InterPro" id="IPR014731">
    <property type="entry name" value="ETF_asu_C"/>
</dbReference>
<feature type="binding site" evidence="6">
    <location>
        <position position="322"/>
    </location>
    <ligand>
        <name>FAD</name>
        <dbReference type="ChEBI" id="CHEBI:57692"/>
    </ligand>
</feature>
<dbReference type="Gene3D" id="3.40.50.620">
    <property type="entry name" value="HUPs"/>
    <property type="match status" value="1"/>
</dbReference>
<dbReference type="Pfam" id="PF01012">
    <property type="entry name" value="ETF"/>
    <property type="match status" value="1"/>
</dbReference>
<dbReference type="GO" id="GO:0009055">
    <property type="term" value="F:electron transfer activity"/>
    <property type="evidence" value="ECO:0007669"/>
    <property type="project" value="InterPro"/>
</dbReference>
<dbReference type="InterPro" id="IPR001308">
    <property type="entry name" value="ETF_a/FixB"/>
</dbReference>
<evidence type="ECO:0000256" key="2">
    <source>
        <dbReference type="ARBA" id="ARBA00022448"/>
    </source>
</evidence>
<accession>A0A7W6RCG2</accession>
<dbReference type="GO" id="GO:0033539">
    <property type="term" value="P:fatty acid beta-oxidation using acyl-CoA dehydrogenase"/>
    <property type="evidence" value="ECO:0007669"/>
    <property type="project" value="TreeGrafter"/>
</dbReference>
<dbReference type="SUPFAM" id="SSF52467">
    <property type="entry name" value="DHS-like NAD/FAD-binding domain"/>
    <property type="match status" value="1"/>
</dbReference>
<comment type="cofactor">
    <cofactor evidence="6">
        <name>FAD</name>
        <dbReference type="ChEBI" id="CHEBI:57692"/>
    </cofactor>
    <text evidence="6">Binds 1 FAD per dimer.</text>
</comment>
<dbReference type="GO" id="GO:0050660">
    <property type="term" value="F:flavin adenine dinucleotide binding"/>
    <property type="evidence" value="ECO:0007669"/>
    <property type="project" value="InterPro"/>
</dbReference>
<evidence type="ECO:0000256" key="4">
    <source>
        <dbReference type="ARBA" id="ARBA00022827"/>
    </source>
</evidence>
<dbReference type="InterPro" id="IPR033947">
    <property type="entry name" value="ETF_alpha_N"/>
</dbReference>
<dbReference type="InterPro" id="IPR014730">
    <property type="entry name" value="ETF_a/b_N"/>
</dbReference>
<name>A0A7W6RCG2_9PROT</name>
<keyword evidence="2" id="KW-0813">Transport</keyword>
<dbReference type="EMBL" id="JACIGK010000009">
    <property type="protein sequence ID" value="MBB4265945.1"/>
    <property type="molecule type" value="Genomic_DNA"/>
</dbReference>
<dbReference type="PANTHER" id="PTHR43153:SF1">
    <property type="entry name" value="ELECTRON TRANSFER FLAVOPROTEIN SUBUNIT ALPHA, MITOCHONDRIAL"/>
    <property type="match status" value="1"/>
</dbReference>
<reference evidence="8 9" key="1">
    <citation type="submission" date="2020-08" db="EMBL/GenBank/DDBJ databases">
        <title>Genome sequencing of Purple Non-Sulfur Bacteria from various extreme environments.</title>
        <authorList>
            <person name="Mayer M."/>
        </authorList>
    </citation>
    <scope>NUCLEOTIDE SEQUENCE [LARGE SCALE GENOMIC DNA]</scope>
    <source>
        <strain evidence="8 9">JA131</strain>
    </source>
</reference>
<dbReference type="AlphaFoldDB" id="A0A7W6RCG2"/>
<keyword evidence="3" id="KW-0285">Flavoprotein</keyword>
<evidence type="ECO:0000259" key="7">
    <source>
        <dbReference type="SMART" id="SM00893"/>
    </source>
</evidence>
<keyword evidence="9" id="KW-1185">Reference proteome</keyword>
<evidence type="ECO:0000256" key="3">
    <source>
        <dbReference type="ARBA" id="ARBA00022630"/>
    </source>
</evidence>
<organism evidence="8 9">
    <name type="scientific">Roseospira visakhapatnamensis</name>
    <dbReference type="NCBI Taxonomy" id="390880"/>
    <lineage>
        <taxon>Bacteria</taxon>
        <taxon>Pseudomonadati</taxon>
        <taxon>Pseudomonadota</taxon>
        <taxon>Alphaproteobacteria</taxon>
        <taxon>Rhodospirillales</taxon>
        <taxon>Rhodospirillaceae</taxon>
        <taxon>Roseospira</taxon>
    </lineage>
</organism>
<dbReference type="Proteomes" id="UP000554286">
    <property type="component" value="Unassembled WGS sequence"/>
</dbReference>
<comment type="caution">
    <text evidence="8">The sequence shown here is derived from an EMBL/GenBank/DDBJ whole genome shotgun (WGS) entry which is preliminary data.</text>
</comment>
<feature type="binding site" evidence="6">
    <location>
        <begin position="284"/>
        <end position="288"/>
    </location>
    <ligand>
        <name>FAD</name>
        <dbReference type="ChEBI" id="CHEBI:57692"/>
    </ligand>
</feature>
<dbReference type="Gene3D" id="3.40.50.1220">
    <property type="entry name" value="TPP-binding domain"/>
    <property type="match status" value="1"/>
</dbReference>
<comment type="similarity">
    <text evidence="1">Belongs to the ETF alpha-subunit/FixB family.</text>
</comment>
<evidence type="ECO:0000313" key="8">
    <source>
        <dbReference type="EMBL" id="MBB4265945.1"/>
    </source>
</evidence>
<keyword evidence="4 6" id="KW-0274">FAD</keyword>
<dbReference type="InterPro" id="IPR018206">
    <property type="entry name" value="ETF_asu_C_CS"/>
</dbReference>
<protein>
    <submittedName>
        <fullName evidence="8">Electron transfer flavoprotein alpha subunit</fullName>
    </submittedName>
</protein>
<dbReference type="InterPro" id="IPR014729">
    <property type="entry name" value="Rossmann-like_a/b/a_fold"/>
</dbReference>
<feature type="binding site" evidence="6">
    <location>
        <begin position="301"/>
        <end position="308"/>
    </location>
    <ligand>
        <name>FAD</name>
        <dbReference type="ChEBI" id="CHEBI:57692"/>
    </ligand>
</feature>
<dbReference type="RefSeq" id="WP_184043806.1">
    <property type="nucleotide sequence ID" value="NZ_JACIGK010000009.1"/>
</dbReference>
<keyword evidence="5" id="KW-0249">Electron transport</keyword>